<dbReference type="Gene3D" id="4.10.60.10">
    <property type="entry name" value="Zinc finger, CCHC-type"/>
    <property type="match status" value="1"/>
</dbReference>
<keyword evidence="1" id="KW-0863">Zinc-finger</keyword>
<dbReference type="AlphaFoldDB" id="A0AAV9FHW5"/>
<dbReference type="EMBL" id="JAUJYO010000001">
    <property type="protein sequence ID" value="KAK1325332.1"/>
    <property type="molecule type" value="Genomic_DNA"/>
</dbReference>
<evidence type="ECO:0000313" key="4">
    <source>
        <dbReference type="Proteomes" id="UP001180020"/>
    </source>
</evidence>
<feature type="domain" description="CCHC-type" evidence="2">
    <location>
        <begin position="53"/>
        <end position="69"/>
    </location>
</feature>
<accession>A0AAV9FHW5</accession>
<gene>
    <name evidence="3" type="ORF">QJS10_CPA01g01681</name>
</gene>
<dbReference type="Proteomes" id="UP001180020">
    <property type="component" value="Unassembled WGS sequence"/>
</dbReference>
<evidence type="ECO:0000259" key="2">
    <source>
        <dbReference type="PROSITE" id="PS50158"/>
    </source>
</evidence>
<dbReference type="InterPro" id="IPR001878">
    <property type="entry name" value="Znf_CCHC"/>
</dbReference>
<keyword evidence="1" id="KW-0479">Metal-binding</keyword>
<dbReference type="SMART" id="SM00343">
    <property type="entry name" value="ZnF_C2HC"/>
    <property type="match status" value="2"/>
</dbReference>
<reference evidence="3" key="2">
    <citation type="submission" date="2023-06" db="EMBL/GenBank/DDBJ databases">
        <authorList>
            <person name="Ma L."/>
            <person name="Liu K.-W."/>
            <person name="Li Z."/>
            <person name="Hsiao Y.-Y."/>
            <person name="Qi Y."/>
            <person name="Fu T."/>
            <person name="Tang G."/>
            <person name="Zhang D."/>
            <person name="Sun W.-H."/>
            <person name="Liu D.-K."/>
            <person name="Li Y."/>
            <person name="Chen G.-Z."/>
            <person name="Liu X.-D."/>
            <person name="Liao X.-Y."/>
            <person name="Jiang Y.-T."/>
            <person name="Yu X."/>
            <person name="Hao Y."/>
            <person name="Huang J."/>
            <person name="Zhao X.-W."/>
            <person name="Ke S."/>
            <person name="Chen Y.-Y."/>
            <person name="Wu W.-L."/>
            <person name="Hsu J.-L."/>
            <person name="Lin Y.-F."/>
            <person name="Huang M.-D."/>
            <person name="Li C.-Y."/>
            <person name="Huang L."/>
            <person name="Wang Z.-W."/>
            <person name="Zhao X."/>
            <person name="Zhong W.-Y."/>
            <person name="Peng D.-H."/>
            <person name="Ahmad S."/>
            <person name="Lan S."/>
            <person name="Zhang J.-S."/>
            <person name="Tsai W.-C."/>
            <person name="Van De Peer Y."/>
            <person name="Liu Z.-J."/>
        </authorList>
    </citation>
    <scope>NUCLEOTIDE SEQUENCE</scope>
    <source>
        <strain evidence="3">CP</strain>
        <tissue evidence="3">Leaves</tissue>
    </source>
</reference>
<sequence length="256" mass="29156">MARWVEREANDGGWRVRTRRTRRVEEGRPMRRRYRGEAGRENGRDSHQLPVNRCFRCLGSGHWSRECREPLTCRRCGGTGHRAFQCTELKRRPGMPKAPSTEETLDIQLGDSFNPCDEARTLRCCVVASTDGWTLFQEELENLLRAAWGSSYRSVERELGSAFLLVRVMNPKLRARMVRRGVLQGSGGPIRLVCWMPEFGTSASESSRWKMRLVGCLSTGNRFLVSSKSCMDLERSQRLEGKASTVGGKRSPNSHF</sequence>
<dbReference type="Pfam" id="PF00098">
    <property type="entry name" value="zf-CCHC"/>
    <property type="match status" value="2"/>
</dbReference>
<dbReference type="GO" id="GO:0003676">
    <property type="term" value="F:nucleic acid binding"/>
    <property type="evidence" value="ECO:0007669"/>
    <property type="project" value="InterPro"/>
</dbReference>
<dbReference type="PROSITE" id="PS50158">
    <property type="entry name" value="ZF_CCHC"/>
    <property type="match status" value="2"/>
</dbReference>
<feature type="domain" description="CCHC-type" evidence="2">
    <location>
        <begin position="73"/>
        <end position="88"/>
    </location>
</feature>
<dbReference type="GO" id="GO:0008270">
    <property type="term" value="F:zinc ion binding"/>
    <property type="evidence" value="ECO:0007669"/>
    <property type="project" value="UniProtKB-KW"/>
</dbReference>
<protein>
    <recommendedName>
        <fullName evidence="2">CCHC-type domain-containing protein</fullName>
    </recommendedName>
</protein>
<evidence type="ECO:0000256" key="1">
    <source>
        <dbReference type="PROSITE-ProRule" id="PRU00047"/>
    </source>
</evidence>
<organism evidence="3 4">
    <name type="scientific">Acorus calamus</name>
    <name type="common">Sweet flag</name>
    <dbReference type="NCBI Taxonomy" id="4465"/>
    <lineage>
        <taxon>Eukaryota</taxon>
        <taxon>Viridiplantae</taxon>
        <taxon>Streptophyta</taxon>
        <taxon>Embryophyta</taxon>
        <taxon>Tracheophyta</taxon>
        <taxon>Spermatophyta</taxon>
        <taxon>Magnoliopsida</taxon>
        <taxon>Liliopsida</taxon>
        <taxon>Acoraceae</taxon>
        <taxon>Acorus</taxon>
    </lineage>
</organism>
<evidence type="ECO:0000313" key="3">
    <source>
        <dbReference type="EMBL" id="KAK1325332.1"/>
    </source>
</evidence>
<keyword evidence="1" id="KW-0862">Zinc</keyword>
<dbReference type="InterPro" id="IPR036875">
    <property type="entry name" value="Znf_CCHC_sf"/>
</dbReference>
<comment type="caution">
    <text evidence="3">The sequence shown here is derived from an EMBL/GenBank/DDBJ whole genome shotgun (WGS) entry which is preliminary data.</text>
</comment>
<dbReference type="SUPFAM" id="SSF57756">
    <property type="entry name" value="Retrovirus zinc finger-like domains"/>
    <property type="match status" value="1"/>
</dbReference>
<keyword evidence="4" id="KW-1185">Reference proteome</keyword>
<name>A0AAV9FHW5_ACOCL</name>
<proteinExistence type="predicted"/>
<reference evidence="3" key="1">
    <citation type="journal article" date="2023" name="Nat. Commun.">
        <title>Diploid and tetraploid genomes of Acorus and the evolution of monocots.</title>
        <authorList>
            <person name="Ma L."/>
            <person name="Liu K.W."/>
            <person name="Li Z."/>
            <person name="Hsiao Y.Y."/>
            <person name="Qi Y."/>
            <person name="Fu T."/>
            <person name="Tang G.D."/>
            <person name="Zhang D."/>
            <person name="Sun W.H."/>
            <person name="Liu D.K."/>
            <person name="Li Y."/>
            <person name="Chen G.Z."/>
            <person name="Liu X.D."/>
            <person name="Liao X.Y."/>
            <person name="Jiang Y.T."/>
            <person name="Yu X."/>
            <person name="Hao Y."/>
            <person name="Huang J."/>
            <person name="Zhao X.W."/>
            <person name="Ke S."/>
            <person name="Chen Y.Y."/>
            <person name="Wu W.L."/>
            <person name="Hsu J.L."/>
            <person name="Lin Y.F."/>
            <person name="Huang M.D."/>
            <person name="Li C.Y."/>
            <person name="Huang L."/>
            <person name="Wang Z.W."/>
            <person name="Zhao X."/>
            <person name="Zhong W.Y."/>
            <person name="Peng D.H."/>
            <person name="Ahmad S."/>
            <person name="Lan S."/>
            <person name="Zhang J.S."/>
            <person name="Tsai W.C."/>
            <person name="Van de Peer Y."/>
            <person name="Liu Z.J."/>
        </authorList>
    </citation>
    <scope>NUCLEOTIDE SEQUENCE</scope>
    <source>
        <strain evidence="3">CP</strain>
    </source>
</reference>